<evidence type="ECO:0000256" key="1">
    <source>
        <dbReference type="SAM" id="Phobius"/>
    </source>
</evidence>
<reference evidence="2 4" key="1">
    <citation type="submission" date="2015-02" db="EMBL/GenBank/DDBJ databases">
        <authorList>
            <person name="Chooi Y.-H."/>
        </authorList>
    </citation>
    <scope>NUCLEOTIDE SEQUENCE [LARGE SCALE GENOMIC DNA]</scope>
    <source>
        <strain evidence="2">E3</strain>
    </source>
</reference>
<organism evidence="2 4">
    <name type="scientific">Plasmodiophora brassicae</name>
    <name type="common">Clubroot disease agent</name>
    <dbReference type="NCBI Taxonomy" id="37360"/>
    <lineage>
        <taxon>Eukaryota</taxon>
        <taxon>Sar</taxon>
        <taxon>Rhizaria</taxon>
        <taxon>Endomyxa</taxon>
        <taxon>Phytomyxea</taxon>
        <taxon>Plasmodiophorida</taxon>
        <taxon>Plasmodiophoridae</taxon>
        <taxon>Plasmodiophora</taxon>
    </lineage>
</organism>
<dbReference type="AlphaFoldDB" id="A0A0G4ISW9"/>
<geneLocation type="mitochondrion" evidence="3"/>
<keyword evidence="1" id="KW-0472">Membrane</keyword>
<keyword evidence="1" id="KW-0812">Transmembrane</keyword>
<keyword evidence="4" id="KW-1185">Reference proteome</keyword>
<keyword evidence="3" id="KW-0496">Mitochondrion</keyword>
<protein>
    <submittedName>
        <fullName evidence="2">Uncharacterized protein</fullName>
    </submittedName>
</protein>
<proteinExistence type="predicted"/>
<dbReference type="Proteomes" id="UP000290189">
    <property type="component" value="Unassembled WGS sequence"/>
</dbReference>
<sequence>MGWLPSGRSGRVLNIVFFQHPSVGLESILQSDYPEVSINHQLVCYRMRRKIVCIDALEPVNMADDTINADAFVFVYSDRSNATAVCLEPVVTKVIDAKGTLMFPLFVVHIDKVDARHRKVPPTFGDALAIAYGGEFARMPVTAGDTAAERKAATRQLFQEILREVCDFRRIQKRIRRKRLAELDAVAKWSDASLGRYEFANLAILGLLSLLALRLLCAIVGR</sequence>
<keyword evidence="1" id="KW-1133">Transmembrane helix</keyword>
<evidence type="ECO:0000313" key="3">
    <source>
        <dbReference type="EMBL" id="SPQ95240.1"/>
    </source>
</evidence>
<name>A0A0G4ISW9_PLABS</name>
<reference evidence="3 5" key="2">
    <citation type="submission" date="2018-03" db="EMBL/GenBank/DDBJ databases">
        <authorList>
            <person name="Fogelqvist J."/>
        </authorList>
    </citation>
    <scope>NUCLEOTIDE SEQUENCE [LARGE SCALE GENOMIC DNA]</scope>
</reference>
<dbReference type="EMBL" id="OVEO01000003">
    <property type="protein sequence ID" value="SPQ95240.1"/>
    <property type="molecule type" value="Genomic_DNA"/>
</dbReference>
<evidence type="ECO:0000313" key="5">
    <source>
        <dbReference type="Proteomes" id="UP000290189"/>
    </source>
</evidence>
<feature type="transmembrane region" description="Helical" evidence="1">
    <location>
        <begin position="199"/>
        <end position="221"/>
    </location>
</feature>
<dbReference type="EMBL" id="CDSF01000083">
    <property type="protein sequence ID" value="CEO98191.1"/>
    <property type="molecule type" value="Genomic_DNA"/>
</dbReference>
<evidence type="ECO:0000313" key="2">
    <source>
        <dbReference type="EMBL" id="CEO98191.1"/>
    </source>
</evidence>
<dbReference type="Proteomes" id="UP000039324">
    <property type="component" value="Unassembled WGS sequence"/>
</dbReference>
<evidence type="ECO:0000313" key="4">
    <source>
        <dbReference type="Proteomes" id="UP000039324"/>
    </source>
</evidence>
<gene>
    <name evidence="2" type="ORF">PBRA_006305</name>
    <name evidence="3" type="ORF">PLBR_LOCUS2455</name>
</gene>
<accession>A0A0G4ISW9</accession>